<reference evidence="1" key="1">
    <citation type="journal article" date="2014" name="Int. J. Syst. Evol. Microbiol.">
        <title>Complete genome sequence of Corynebacterium casei LMG S-19264T (=DSM 44701T), isolated from a smear-ripened cheese.</title>
        <authorList>
            <consortium name="US DOE Joint Genome Institute (JGI-PGF)"/>
            <person name="Walter F."/>
            <person name="Albersmeier A."/>
            <person name="Kalinowski J."/>
            <person name="Ruckert C."/>
        </authorList>
    </citation>
    <scope>NUCLEOTIDE SEQUENCE</scope>
    <source>
        <strain evidence="1">CGMCC 4.7679</strain>
    </source>
</reference>
<proteinExistence type="predicted"/>
<keyword evidence="2" id="KW-1185">Reference proteome</keyword>
<evidence type="ECO:0000313" key="2">
    <source>
        <dbReference type="Proteomes" id="UP000658656"/>
    </source>
</evidence>
<gene>
    <name evidence="1" type="ORF">GCM10017566_30850</name>
</gene>
<dbReference type="AlphaFoldDB" id="A0A8H9IX58"/>
<protein>
    <submittedName>
        <fullName evidence="1">Uncharacterized protein</fullName>
    </submittedName>
</protein>
<organism evidence="1 2">
    <name type="scientific">Amycolatopsis bartoniae</name>
    <dbReference type="NCBI Taxonomy" id="941986"/>
    <lineage>
        <taxon>Bacteria</taxon>
        <taxon>Bacillati</taxon>
        <taxon>Actinomycetota</taxon>
        <taxon>Actinomycetes</taxon>
        <taxon>Pseudonocardiales</taxon>
        <taxon>Pseudonocardiaceae</taxon>
        <taxon>Amycolatopsis</taxon>
    </lineage>
</organism>
<name>A0A8H9IX58_9PSEU</name>
<comment type="caution">
    <text evidence="1">The sequence shown here is derived from an EMBL/GenBank/DDBJ whole genome shotgun (WGS) entry which is preliminary data.</text>
</comment>
<accession>A0A8H9IX58</accession>
<reference evidence="1" key="2">
    <citation type="submission" date="2020-09" db="EMBL/GenBank/DDBJ databases">
        <authorList>
            <person name="Sun Q."/>
            <person name="Zhou Y."/>
        </authorList>
    </citation>
    <scope>NUCLEOTIDE SEQUENCE</scope>
    <source>
        <strain evidence="1">CGMCC 4.7679</strain>
    </source>
</reference>
<sequence>MSGAAFASAEAEKVGWNVIRPLLPVHLASWLCVGVSDGEVHSAGGCGALISLASLAAKLLVASVLEEL</sequence>
<evidence type="ECO:0000313" key="1">
    <source>
        <dbReference type="EMBL" id="GHF55651.1"/>
    </source>
</evidence>
<dbReference type="Proteomes" id="UP000658656">
    <property type="component" value="Unassembled WGS sequence"/>
</dbReference>
<dbReference type="EMBL" id="BNAV01000004">
    <property type="protein sequence ID" value="GHF55651.1"/>
    <property type="molecule type" value="Genomic_DNA"/>
</dbReference>